<keyword evidence="5 6" id="KW-0472">Membrane</keyword>
<gene>
    <name evidence="7" type="ORF">VA596_50470</name>
</gene>
<evidence type="ECO:0000256" key="1">
    <source>
        <dbReference type="ARBA" id="ARBA00004651"/>
    </source>
</evidence>
<dbReference type="InterPro" id="IPR019108">
    <property type="entry name" value="Caa3_assmbl_CtaG-rel"/>
</dbReference>
<evidence type="ECO:0000256" key="3">
    <source>
        <dbReference type="ARBA" id="ARBA00022692"/>
    </source>
</evidence>
<feature type="transmembrane region" description="Helical" evidence="6">
    <location>
        <begin position="136"/>
        <end position="158"/>
    </location>
</feature>
<evidence type="ECO:0000256" key="5">
    <source>
        <dbReference type="ARBA" id="ARBA00023136"/>
    </source>
</evidence>
<feature type="transmembrane region" description="Helical" evidence="6">
    <location>
        <begin position="62"/>
        <end position="83"/>
    </location>
</feature>
<organism evidence="7 8">
    <name type="scientific">Amycolatopsis heterodermiae</name>
    <dbReference type="NCBI Taxonomy" id="3110235"/>
    <lineage>
        <taxon>Bacteria</taxon>
        <taxon>Bacillati</taxon>
        <taxon>Actinomycetota</taxon>
        <taxon>Actinomycetes</taxon>
        <taxon>Pseudonocardiales</taxon>
        <taxon>Pseudonocardiaceae</taxon>
        <taxon>Amycolatopsis</taxon>
    </lineage>
</organism>
<comment type="subcellular location">
    <subcellularLocation>
        <location evidence="1">Cell membrane</location>
        <topology evidence="1">Multi-pass membrane protein</topology>
    </subcellularLocation>
</comment>
<keyword evidence="2" id="KW-1003">Cell membrane</keyword>
<feature type="transmembrane region" description="Helical" evidence="6">
    <location>
        <begin position="37"/>
        <end position="56"/>
    </location>
</feature>
<reference evidence="7 8" key="1">
    <citation type="submission" date="2023-12" db="EMBL/GenBank/DDBJ databases">
        <title>Amycolatopsis sp. V23-08.</title>
        <authorList>
            <person name="Somphong A."/>
        </authorList>
    </citation>
    <scope>NUCLEOTIDE SEQUENCE [LARGE SCALE GENOMIC DNA]</scope>
    <source>
        <strain evidence="7 8">V23-08</strain>
    </source>
</reference>
<dbReference type="Pfam" id="PF09678">
    <property type="entry name" value="Caa3_CtaG"/>
    <property type="match status" value="1"/>
</dbReference>
<keyword evidence="8" id="KW-1185">Reference proteome</keyword>
<feature type="transmembrane region" description="Helical" evidence="6">
    <location>
        <begin position="211"/>
        <end position="234"/>
    </location>
</feature>
<feature type="transmembrane region" description="Helical" evidence="6">
    <location>
        <begin position="6"/>
        <end position="25"/>
    </location>
</feature>
<keyword evidence="4 6" id="KW-1133">Transmembrane helix</keyword>
<protein>
    <submittedName>
        <fullName evidence="7">Cytochrome c oxidase assembly protein</fullName>
    </submittedName>
</protein>
<dbReference type="Proteomes" id="UP001304298">
    <property type="component" value="Unassembled WGS sequence"/>
</dbReference>
<feature type="transmembrane region" description="Helical" evidence="6">
    <location>
        <begin position="170"/>
        <end position="191"/>
    </location>
</feature>
<evidence type="ECO:0000313" key="7">
    <source>
        <dbReference type="EMBL" id="MEA5367839.1"/>
    </source>
</evidence>
<comment type="caution">
    <text evidence="7">The sequence shown here is derived from an EMBL/GenBank/DDBJ whole genome shotgun (WGS) entry which is preliminary data.</text>
</comment>
<feature type="transmembrane region" description="Helical" evidence="6">
    <location>
        <begin position="103"/>
        <end position="124"/>
    </location>
</feature>
<evidence type="ECO:0000256" key="4">
    <source>
        <dbReference type="ARBA" id="ARBA00022989"/>
    </source>
</evidence>
<evidence type="ECO:0000313" key="8">
    <source>
        <dbReference type="Proteomes" id="UP001304298"/>
    </source>
</evidence>
<sequence>MLHPGVVAAVLGAVVAYETGTGRLRRRGDSWPVARDLWFTAAGLVVLGSGGVPGFTGHMVQHVLLGMVAPLAVVLSCPVTLLLRAAPVRARRRLKRVLASRLAVALVFPPVAALLEASSLWVLYRTGLHAAAERASWLHVVVQLHVFLTGLLFTAALCGLDPVRHRYGPGLRATALVGAAAAHAVLAKTLYLVPPPGLVLAAADQEHGAEVMYYGGDLVEVTLALVIAVQWYVARGRAAARDLRRTAISRQARILRR</sequence>
<dbReference type="EMBL" id="JAYFSI010000031">
    <property type="protein sequence ID" value="MEA5367839.1"/>
    <property type="molecule type" value="Genomic_DNA"/>
</dbReference>
<name>A0ABU5RPN8_9PSEU</name>
<keyword evidence="3 6" id="KW-0812">Transmembrane</keyword>
<evidence type="ECO:0000256" key="6">
    <source>
        <dbReference type="SAM" id="Phobius"/>
    </source>
</evidence>
<proteinExistence type="predicted"/>
<accession>A0ABU5RPN8</accession>
<dbReference type="RefSeq" id="WP_323337970.1">
    <property type="nucleotide sequence ID" value="NZ_JAYFSI010000031.1"/>
</dbReference>
<evidence type="ECO:0000256" key="2">
    <source>
        <dbReference type="ARBA" id="ARBA00022475"/>
    </source>
</evidence>